<dbReference type="Proteomes" id="UP000501812">
    <property type="component" value="Chromosome"/>
</dbReference>
<feature type="signal peptide" evidence="2">
    <location>
        <begin position="1"/>
        <end position="21"/>
    </location>
</feature>
<evidence type="ECO:0000313" key="3">
    <source>
        <dbReference type="EMBL" id="QJE94925.1"/>
    </source>
</evidence>
<feature type="region of interest" description="Disordered" evidence="1">
    <location>
        <begin position="310"/>
        <end position="332"/>
    </location>
</feature>
<reference evidence="3 4" key="1">
    <citation type="submission" date="2020-04" db="EMBL/GenBank/DDBJ databases">
        <title>Luteolibacter sp. G-1-1-1 isolated from soil.</title>
        <authorList>
            <person name="Dahal R.H."/>
        </authorList>
    </citation>
    <scope>NUCLEOTIDE SEQUENCE [LARGE SCALE GENOMIC DNA]</scope>
    <source>
        <strain evidence="3 4">G-1-1-1</strain>
    </source>
</reference>
<dbReference type="KEGG" id="luo:HHL09_03740"/>
<evidence type="ECO:0000313" key="4">
    <source>
        <dbReference type="Proteomes" id="UP000501812"/>
    </source>
</evidence>
<protein>
    <submittedName>
        <fullName evidence="3">Uncharacterized protein</fullName>
    </submittedName>
</protein>
<name>A0A858RDY4_9BACT</name>
<dbReference type="EMBL" id="CP051774">
    <property type="protein sequence ID" value="QJE94925.1"/>
    <property type="molecule type" value="Genomic_DNA"/>
</dbReference>
<accession>A0A858RDY4</accession>
<keyword evidence="4" id="KW-1185">Reference proteome</keyword>
<proteinExistence type="predicted"/>
<gene>
    <name evidence="3" type="ORF">HHL09_03740</name>
</gene>
<dbReference type="RefSeq" id="WP_169453146.1">
    <property type="nucleotide sequence ID" value="NZ_CP051774.1"/>
</dbReference>
<organism evidence="3 4">
    <name type="scientific">Luteolibacter luteus</name>
    <dbReference type="NCBI Taxonomy" id="2728835"/>
    <lineage>
        <taxon>Bacteria</taxon>
        <taxon>Pseudomonadati</taxon>
        <taxon>Verrucomicrobiota</taxon>
        <taxon>Verrucomicrobiia</taxon>
        <taxon>Verrucomicrobiales</taxon>
        <taxon>Verrucomicrobiaceae</taxon>
        <taxon>Luteolibacter</taxon>
    </lineage>
</organism>
<sequence length="397" mass="45090">MKFRFFLRISVLLFQLLPALATDLFFPDQKAVSENGLYRIEARSPENRNARKRVAFARSFAYQLIETKSGKTLWNFQAGPHDPSCSGLHVDNDGWTVIEDAWGGLSFFSPKGEKTGRLDIIEKGMTARERRDRIQHSTAGPMWEGFSLWYFLKIDGRRLFVIRPWWGRQIIADVTEGSWIDAGKPVKEVCIAYERQWTTEALFQSVETLDKWNNGCCAPEAHVATKAAFLAGKLGMVDAIPMLRKLQDSVYVGNSSSGTSNYEPAVGGIDPANWTQFTMRQVVHQSLRRLGEAPLPYPCIQFGVKAAEGRTKRKLPPADSKQPRDENVASVQKGMKPEEVVRLIGAPDFKEQDEWAYDIDRPKPFRLTLTWDKEGVTSIKRGIPGWKTEDWDRILAY</sequence>
<feature type="chain" id="PRO_5032913936" evidence="2">
    <location>
        <begin position="22"/>
        <end position="397"/>
    </location>
</feature>
<evidence type="ECO:0000256" key="2">
    <source>
        <dbReference type="SAM" id="SignalP"/>
    </source>
</evidence>
<keyword evidence="2" id="KW-0732">Signal</keyword>
<dbReference type="AlphaFoldDB" id="A0A858RDY4"/>
<evidence type="ECO:0000256" key="1">
    <source>
        <dbReference type="SAM" id="MobiDB-lite"/>
    </source>
</evidence>